<comment type="caution">
    <text evidence="2">The sequence shown here is derived from an EMBL/GenBank/DDBJ whole genome shotgun (WGS) entry which is preliminary data.</text>
</comment>
<dbReference type="Proteomes" id="UP001281761">
    <property type="component" value="Unassembled WGS sequence"/>
</dbReference>
<evidence type="ECO:0000256" key="1">
    <source>
        <dbReference type="SAM" id="MobiDB-lite"/>
    </source>
</evidence>
<gene>
    <name evidence="2" type="ORF">BLNAU_8964</name>
</gene>
<proteinExistence type="predicted"/>
<organism evidence="2 3">
    <name type="scientific">Blattamonas nauphoetae</name>
    <dbReference type="NCBI Taxonomy" id="2049346"/>
    <lineage>
        <taxon>Eukaryota</taxon>
        <taxon>Metamonada</taxon>
        <taxon>Preaxostyla</taxon>
        <taxon>Oxymonadida</taxon>
        <taxon>Blattamonas</taxon>
    </lineage>
</organism>
<sequence>MGNDVNFPIFQYRLPSIPEPNHKDLLSYCSPMAEQHYKNMYIAESKHYVQWEGFCVERTGSDILICMVPRYSKDHRADILLRPSREILNSYGSSAFSVGNKVEMRLYVSSANGNHRFQLLNKNDSHPVETEYTWVSHLMQFHQSVLELPYVIFKKSFERAVLPFPGRFKTDTVIQLYKKTNTMTCMTTFEWVHREESLNQRFTLRFGQHQEHIRTLVHSAFLSGRIVSATTQLTERVKGGGFEGILCRVDDLSQLPPSSPFTPNMLNVTTAPNLSQTASQPPLQPTTTTTGGIPLTLPQNPQVQTPSPHGSGTAVPNAYHPPLSHSAAGYAHPTDSGEEITSLRREVAELKQLLVQTQLSISQSLSQSQFVPVAGSPASVTPQPAAVPQLPRHVIDLPLDHSFSLDGSLNSTTLALSRSSAGAVGITTPANAYPSSASSPLHLPPPPPPAAVVAMDPTTVVPLPPQLGDVSSQNIPRILFQSPPQHQLSQSQTQMHGMQDGVETNRYFGVSEALRRDILRMNTLLASVESAQVDAG</sequence>
<reference evidence="2 3" key="1">
    <citation type="journal article" date="2022" name="bioRxiv">
        <title>Genomics of Preaxostyla Flagellates Illuminates Evolutionary Transitions and the Path Towards Mitochondrial Loss.</title>
        <authorList>
            <person name="Novak L.V.F."/>
            <person name="Treitli S.C."/>
            <person name="Pyrih J."/>
            <person name="Halakuc P."/>
            <person name="Pipaliya S.V."/>
            <person name="Vacek V."/>
            <person name="Brzon O."/>
            <person name="Soukal P."/>
            <person name="Eme L."/>
            <person name="Dacks J.B."/>
            <person name="Karnkowska A."/>
            <person name="Elias M."/>
            <person name="Hampl V."/>
        </authorList>
    </citation>
    <scope>NUCLEOTIDE SEQUENCE [LARGE SCALE GENOMIC DNA]</scope>
    <source>
        <strain evidence="2">NAU3</strain>
        <tissue evidence="2">Gut</tissue>
    </source>
</reference>
<evidence type="ECO:0000313" key="3">
    <source>
        <dbReference type="Proteomes" id="UP001281761"/>
    </source>
</evidence>
<name>A0ABQ9XWY0_9EUKA</name>
<feature type="compositionally biased region" description="Low complexity" evidence="1">
    <location>
        <begin position="274"/>
        <end position="299"/>
    </location>
</feature>
<evidence type="ECO:0000313" key="2">
    <source>
        <dbReference type="EMBL" id="KAK2955988.1"/>
    </source>
</evidence>
<protein>
    <submittedName>
        <fullName evidence="2">Uncharacterized protein</fullName>
    </submittedName>
</protein>
<keyword evidence="3" id="KW-1185">Reference proteome</keyword>
<dbReference type="EMBL" id="JARBJD010000060">
    <property type="protein sequence ID" value="KAK2955988.1"/>
    <property type="molecule type" value="Genomic_DNA"/>
</dbReference>
<feature type="compositionally biased region" description="Polar residues" evidence="1">
    <location>
        <begin position="300"/>
        <end position="310"/>
    </location>
</feature>
<feature type="region of interest" description="Disordered" evidence="1">
    <location>
        <begin position="273"/>
        <end position="338"/>
    </location>
</feature>
<accession>A0ABQ9XWY0</accession>